<protein>
    <submittedName>
        <fullName evidence="1">Uncharacterized protein</fullName>
    </submittedName>
</protein>
<name>A0A1G2HMI9_9BACT</name>
<evidence type="ECO:0000313" key="1">
    <source>
        <dbReference type="EMBL" id="OGZ63098.1"/>
    </source>
</evidence>
<sequence>MKEFLVYSSICNGNGKVLFKKDFQGNPQNLPEVGLVVKPAHLLSNWQNSHLEQGTIMDVQVSKNSIRIWVETETSTNELRDILVPEGWQEVSEG</sequence>
<organism evidence="1 2">
    <name type="scientific">Candidatus Staskawiczbacteria bacterium RIFCSPHIGHO2_01_FULL_34_27</name>
    <dbReference type="NCBI Taxonomy" id="1802199"/>
    <lineage>
        <taxon>Bacteria</taxon>
        <taxon>Candidatus Staskawicziibacteriota</taxon>
    </lineage>
</organism>
<accession>A0A1G2HMI9</accession>
<gene>
    <name evidence="1" type="ORF">A2639_01805</name>
</gene>
<dbReference type="EMBL" id="MHOL01000006">
    <property type="protein sequence ID" value="OGZ63098.1"/>
    <property type="molecule type" value="Genomic_DNA"/>
</dbReference>
<dbReference type="Proteomes" id="UP000178991">
    <property type="component" value="Unassembled WGS sequence"/>
</dbReference>
<dbReference type="AlphaFoldDB" id="A0A1G2HMI9"/>
<comment type="caution">
    <text evidence="1">The sequence shown here is derived from an EMBL/GenBank/DDBJ whole genome shotgun (WGS) entry which is preliminary data.</text>
</comment>
<reference evidence="1 2" key="1">
    <citation type="journal article" date="2016" name="Nat. Commun.">
        <title>Thousands of microbial genomes shed light on interconnected biogeochemical processes in an aquifer system.</title>
        <authorList>
            <person name="Anantharaman K."/>
            <person name="Brown C.T."/>
            <person name="Hug L.A."/>
            <person name="Sharon I."/>
            <person name="Castelle C.J."/>
            <person name="Probst A.J."/>
            <person name="Thomas B.C."/>
            <person name="Singh A."/>
            <person name="Wilkins M.J."/>
            <person name="Karaoz U."/>
            <person name="Brodie E.L."/>
            <person name="Williams K.H."/>
            <person name="Hubbard S.S."/>
            <person name="Banfield J.F."/>
        </authorList>
    </citation>
    <scope>NUCLEOTIDE SEQUENCE [LARGE SCALE GENOMIC DNA]</scope>
</reference>
<proteinExistence type="predicted"/>
<evidence type="ECO:0000313" key="2">
    <source>
        <dbReference type="Proteomes" id="UP000178991"/>
    </source>
</evidence>